<evidence type="ECO:0000259" key="1">
    <source>
        <dbReference type="Pfam" id="PF02826"/>
    </source>
</evidence>
<dbReference type="Gene3D" id="3.40.50.720">
    <property type="entry name" value="NAD(P)-binding Rossmann-like Domain"/>
    <property type="match status" value="1"/>
</dbReference>
<dbReference type="GO" id="GO:0051287">
    <property type="term" value="F:NAD binding"/>
    <property type="evidence" value="ECO:0007669"/>
    <property type="project" value="InterPro"/>
</dbReference>
<sequence length="294" mass="31734">MKKLTGYRIGILGGDERERVMMNCLIEKGAKLKVLGDPGGELSEKIQVVSTVEELVKDVHVLIAPMSGTDAEGMIKARFIDEPIYMDEDFFALVGSEIPVLIGMTNEKVKSLAKAANVNLQLIATREDVGILNAIPTAEGAIQIAMEELPITIHGSKSLVMGLGKCGLTLAWRLRALGSEVYGVTRSPEGIAKARDLGIHIISYDELAKYLPEFDLIYNTAPAMVLPEERIRLIRKDALIIDLASAPGGTDFEAAKKYGIKALLALGLPGKVAPKTAGLILCRVVTEMILDVLK</sequence>
<dbReference type="InterPro" id="IPR006140">
    <property type="entry name" value="D-isomer_DH_NAD-bd"/>
</dbReference>
<accession>A0A3Q9HP90</accession>
<dbReference type="KEGG" id="aft:BBF96_02800"/>
<dbReference type="EMBL" id="CP016379">
    <property type="protein sequence ID" value="AZR72415.1"/>
    <property type="molecule type" value="Genomic_DNA"/>
</dbReference>
<reference evidence="3 4" key="1">
    <citation type="submission" date="2016-07" db="EMBL/GenBank/DDBJ databases">
        <title>Genome and transcriptome analysis of iron-reducing fermentative bacteria Anoxybacter fermentans.</title>
        <authorList>
            <person name="Zeng X."/>
            <person name="Shao Z."/>
        </authorList>
    </citation>
    <scope>NUCLEOTIDE SEQUENCE [LARGE SCALE GENOMIC DNA]</scope>
    <source>
        <strain evidence="3 4">DY22613</strain>
    </source>
</reference>
<dbReference type="Pfam" id="PF02826">
    <property type="entry name" value="2-Hacid_dh_C"/>
    <property type="match status" value="1"/>
</dbReference>
<gene>
    <name evidence="3" type="ORF">BBF96_02800</name>
</gene>
<dbReference type="RefSeq" id="WP_127015750.1">
    <property type="nucleotide sequence ID" value="NZ_CP016379.1"/>
</dbReference>
<dbReference type="OrthoDB" id="8840764at2"/>
<keyword evidence="4" id="KW-1185">Reference proteome</keyword>
<evidence type="ECO:0000313" key="4">
    <source>
        <dbReference type="Proteomes" id="UP000267250"/>
    </source>
</evidence>
<dbReference type="InterPro" id="IPR031629">
    <property type="entry name" value="DpaA_N"/>
</dbReference>
<feature type="domain" description="D-isomer specific 2-hydroxyacid dehydrogenase NAD-binding" evidence="1">
    <location>
        <begin position="150"/>
        <end position="244"/>
    </location>
</feature>
<proteinExistence type="predicted"/>
<dbReference type="NCBIfam" id="NF006162">
    <property type="entry name" value="PRK08306.1"/>
    <property type="match status" value="1"/>
</dbReference>
<evidence type="ECO:0008006" key="5">
    <source>
        <dbReference type="Google" id="ProtNLM"/>
    </source>
</evidence>
<dbReference type="AlphaFoldDB" id="A0A3Q9HP90"/>
<dbReference type="InterPro" id="IPR036291">
    <property type="entry name" value="NAD(P)-bd_dom_sf"/>
</dbReference>
<dbReference type="Pfam" id="PF16924">
    <property type="entry name" value="DpaA_N"/>
    <property type="match status" value="1"/>
</dbReference>
<evidence type="ECO:0000259" key="2">
    <source>
        <dbReference type="Pfam" id="PF16924"/>
    </source>
</evidence>
<name>A0A3Q9HP90_9FIRM</name>
<evidence type="ECO:0000313" key="3">
    <source>
        <dbReference type="EMBL" id="AZR72415.1"/>
    </source>
</evidence>
<feature type="domain" description="Dipicolinate synthase subunit A N-terminal" evidence="2">
    <location>
        <begin position="9"/>
        <end position="120"/>
    </location>
</feature>
<protein>
    <recommendedName>
        <fullName evidence="5">Dipicolinic acid synthetase subunit A</fullName>
    </recommendedName>
</protein>
<dbReference type="Proteomes" id="UP000267250">
    <property type="component" value="Chromosome"/>
</dbReference>
<organism evidence="3 4">
    <name type="scientific">Anoxybacter fermentans</name>
    <dbReference type="NCBI Taxonomy" id="1323375"/>
    <lineage>
        <taxon>Bacteria</taxon>
        <taxon>Bacillati</taxon>
        <taxon>Bacillota</taxon>
        <taxon>Clostridia</taxon>
        <taxon>Halanaerobiales</taxon>
        <taxon>Anoxybacter</taxon>
    </lineage>
</organism>
<dbReference type="SUPFAM" id="SSF51735">
    <property type="entry name" value="NAD(P)-binding Rossmann-fold domains"/>
    <property type="match status" value="1"/>
</dbReference>